<evidence type="ECO:0000256" key="1">
    <source>
        <dbReference type="SAM" id="MobiDB-lite"/>
    </source>
</evidence>
<protein>
    <submittedName>
        <fullName evidence="3">Uncharacterized protein</fullName>
    </submittedName>
</protein>
<evidence type="ECO:0000313" key="4">
    <source>
        <dbReference type="Proteomes" id="UP001321760"/>
    </source>
</evidence>
<reference evidence="3" key="2">
    <citation type="submission" date="2023-05" db="EMBL/GenBank/DDBJ databases">
        <authorList>
            <consortium name="Lawrence Berkeley National Laboratory"/>
            <person name="Steindorff A."/>
            <person name="Hensen N."/>
            <person name="Bonometti L."/>
            <person name="Westerberg I."/>
            <person name="Brannstrom I.O."/>
            <person name="Guillou S."/>
            <person name="Cros-Aarteil S."/>
            <person name="Calhoun S."/>
            <person name="Haridas S."/>
            <person name="Kuo A."/>
            <person name="Mondo S."/>
            <person name="Pangilinan J."/>
            <person name="Riley R."/>
            <person name="Labutti K."/>
            <person name="Andreopoulos B."/>
            <person name="Lipzen A."/>
            <person name="Chen C."/>
            <person name="Yanf M."/>
            <person name="Daum C."/>
            <person name="Ng V."/>
            <person name="Clum A."/>
            <person name="Ohm R."/>
            <person name="Martin F."/>
            <person name="Silar P."/>
            <person name="Natvig D."/>
            <person name="Lalanne C."/>
            <person name="Gautier V."/>
            <person name="Ament-Velasquez S.L."/>
            <person name="Kruys A."/>
            <person name="Hutchinson M.I."/>
            <person name="Powell A.J."/>
            <person name="Barry K."/>
            <person name="Miller A.N."/>
            <person name="Grigoriev I.V."/>
            <person name="Debuchy R."/>
            <person name="Gladieux P."/>
            <person name="Thoren M.H."/>
            <person name="Johannesson H."/>
        </authorList>
    </citation>
    <scope>NUCLEOTIDE SEQUENCE</scope>
    <source>
        <strain evidence="3">PSN243</strain>
    </source>
</reference>
<organism evidence="3 4">
    <name type="scientific">Podospora aff. communis PSN243</name>
    <dbReference type="NCBI Taxonomy" id="3040156"/>
    <lineage>
        <taxon>Eukaryota</taxon>
        <taxon>Fungi</taxon>
        <taxon>Dikarya</taxon>
        <taxon>Ascomycota</taxon>
        <taxon>Pezizomycotina</taxon>
        <taxon>Sordariomycetes</taxon>
        <taxon>Sordariomycetidae</taxon>
        <taxon>Sordariales</taxon>
        <taxon>Podosporaceae</taxon>
        <taxon>Podospora</taxon>
    </lineage>
</organism>
<sequence>MIPLIVAICALALAGTAFAAPPHTALGTAPITPVDVPLCCKPGCKECLEFPCRDFAQVCAAAEEYNTCCPIGVSQSGEPVNATGEAITKTTIAARQLTSLDENASVGPGLPWCCKPDCKECLKFPCRHSLHICALAEDYNVCCFLELSQWGEPINAKGEAVTMVSAEDVGIDPPKTVGPSKNLDPTLKPSRTPPRTGNDFGDDLWDCCMLGCNECIGDVDCRKGNAMCTAYAPKEYSVCCKSGTVETNPHHLRSLAGRPRGTVRVGEVGMEALREEDV</sequence>
<feature type="signal peptide" evidence="2">
    <location>
        <begin position="1"/>
        <end position="19"/>
    </location>
</feature>
<evidence type="ECO:0000313" key="3">
    <source>
        <dbReference type="EMBL" id="KAK4447193.1"/>
    </source>
</evidence>
<keyword evidence="4" id="KW-1185">Reference proteome</keyword>
<feature type="chain" id="PRO_5043810112" evidence="2">
    <location>
        <begin position="20"/>
        <end position="278"/>
    </location>
</feature>
<dbReference type="Proteomes" id="UP001321760">
    <property type="component" value="Unassembled WGS sequence"/>
</dbReference>
<feature type="region of interest" description="Disordered" evidence="1">
    <location>
        <begin position="171"/>
        <end position="197"/>
    </location>
</feature>
<dbReference type="EMBL" id="MU865951">
    <property type="protein sequence ID" value="KAK4447193.1"/>
    <property type="molecule type" value="Genomic_DNA"/>
</dbReference>
<proteinExistence type="predicted"/>
<accession>A0AAV9GIM5</accession>
<evidence type="ECO:0000256" key="2">
    <source>
        <dbReference type="SAM" id="SignalP"/>
    </source>
</evidence>
<keyword evidence="2" id="KW-0732">Signal</keyword>
<gene>
    <name evidence="3" type="ORF">QBC34DRAFT_467715</name>
</gene>
<reference evidence="3" key="1">
    <citation type="journal article" date="2023" name="Mol. Phylogenet. Evol.">
        <title>Genome-scale phylogeny and comparative genomics of the fungal order Sordariales.</title>
        <authorList>
            <person name="Hensen N."/>
            <person name="Bonometti L."/>
            <person name="Westerberg I."/>
            <person name="Brannstrom I.O."/>
            <person name="Guillou S."/>
            <person name="Cros-Aarteil S."/>
            <person name="Calhoun S."/>
            <person name="Haridas S."/>
            <person name="Kuo A."/>
            <person name="Mondo S."/>
            <person name="Pangilinan J."/>
            <person name="Riley R."/>
            <person name="LaButti K."/>
            <person name="Andreopoulos B."/>
            <person name="Lipzen A."/>
            <person name="Chen C."/>
            <person name="Yan M."/>
            <person name="Daum C."/>
            <person name="Ng V."/>
            <person name="Clum A."/>
            <person name="Steindorff A."/>
            <person name="Ohm R.A."/>
            <person name="Martin F."/>
            <person name="Silar P."/>
            <person name="Natvig D.O."/>
            <person name="Lalanne C."/>
            <person name="Gautier V."/>
            <person name="Ament-Velasquez S.L."/>
            <person name="Kruys A."/>
            <person name="Hutchinson M.I."/>
            <person name="Powell A.J."/>
            <person name="Barry K."/>
            <person name="Miller A.N."/>
            <person name="Grigoriev I.V."/>
            <person name="Debuchy R."/>
            <person name="Gladieux P."/>
            <person name="Hiltunen Thoren M."/>
            <person name="Johannesson H."/>
        </authorList>
    </citation>
    <scope>NUCLEOTIDE SEQUENCE</scope>
    <source>
        <strain evidence="3">PSN243</strain>
    </source>
</reference>
<dbReference type="AlphaFoldDB" id="A0AAV9GIM5"/>
<name>A0AAV9GIM5_9PEZI</name>
<comment type="caution">
    <text evidence="3">The sequence shown here is derived from an EMBL/GenBank/DDBJ whole genome shotgun (WGS) entry which is preliminary data.</text>
</comment>